<dbReference type="HOGENOM" id="CLU_2363247_0_0_1"/>
<dbReference type="AlphaFoldDB" id="B8BB49"/>
<dbReference type="Proteomes" id="UP000007015">
    <property type="component" value="Chromosome 8"/>
</dbReference>
<organism evidence="2 3">
    <name type="scientific">Oryza sativa subsp. indica</name>
    <name type="common">Rice</name>
    <dbReference type="NCBI Taxonomy" id="39946"/>
    <lineage>
        <taxon>Eukaryota</taxon>
        <taxon>Viridiplantae</taxon>
        <taxon>Streptophyta</taxon>
        <taxon>Embryophyta</taxon>
        <taxon>Tracheophyta</taxon>
        <taxon>Spermatophyta</taxon>
        <taxon>Magnoliopsida</taxon>
        <taxon>Liliopsida</taxon>
        <taxon>Poales</taxon>
        <taxon>Poaceae</taxon>
        <taxon>BOP clade</taxon>
        <taxon>Oryzoideae</taxon>
        <taxon>Oryzeae</taxon>
        <taxon>Oryzinae</taxon>
        <taxon>Oryza</taxon>
        <taxon>Oryza sativa</taxon>
    </lineage>
</organism>
<keyword evidence="3" id="KW-1185">Reference proteome</keyword>
<keyword evidence="1" id="KW-0732">Signal</keyword>
<dbReference type="OMA" id="ARIKCTK"/>
<feature type="chain" id="PRO_5002865440" evidence="1">
    <location>
        <begin position="24"/>
        <end position="102"/>
    </location>
</feature>
<accession>B8BB49</accession>
<reference evidence="2 3" key="1">
    <citation type="journal article" date="2005" name="PLoS Biol.">
        <title>The genomes of Oryza sativa: a history of duplications.</title>
        <authorList>
            <person name="Yu J."/>
            <person name="Wang J."/>
            <person name="Lin W."/>
            <person name="Li S."/>
            <person name="Li H."/>
            <person name="Zhou J."/>
            <person name="Ni P."/>
            <person name="Dong W."/>
            <person name="Hu S."/>
            <person name="Zeng C."/>
            <person name="Zhang J."/>
            <person name="Zhang Y."/>
            <person name="Li R."/>
            <person name="Xu Z."/>
            <person name="Li S."/>
            <person name="Li X."/>
            <person name="Zheng H."/>
            <person name="Cong L."/>
            <person name="Lin L."/>
            <person name="Yin J."/>
            <person name="Geng J."/>
            <person name="Li G."/>
            <person name="Shi J."/>
            <person name="Liu J."/>
            <person name="Lv H."/>
            <person name="Li J."/>
            <person name="Wang J."/>
            <person name="Deng Y."/>
            <person name="Ran L."/>
            <person name="Shi X."/>
            <person name="Wang X."/>
            <person name="Wu Q."/>
            <person name="Li C."/>
            <person name="Ren X."/>
            <person name="Wang J."/>
            <person name="Wang X."/>
            <person name="Li D."/>
            <person name="Liu D."/>
            <person name="Zhang X."/>
            <person name="Ji Z."/>
            <person name="Zhao W."/>
            <person name="Sun Y."/>
            <person name="Zhang Z."/>
            <person name="Bao J."/>
            <person name="Han Y."/>
            <person name="Dong L."/>
            <person name="Ji J."/>
            <person name="Chen P."/>
            <person name="Wu S."/>
            <person name="Liu J."/>
            <person name="Xiao Y."/>
            <person name="Bu D."/>
            <person name="Tan J."/>
            <person name="Yang L."/>
            <person name="Ye C."/>
            <person name="Zhang J."/>
            <person name="Xu J."/>
            <person name="Zhou Y."/>
            <person name="Yu Y."/>
            <person name="Zhang B."/>
            <person name="Zhuang S."/>
            <person name="Wei H."/>
            <person name="Liu B."/>
            <person name="Lei M."/>
            <person name="Yu H."/>
            <person name="Li Y."/>
            <person name="Xu H."/>
            <person name="Wei S."/>
            <person name="He X."/>
            <person name="Fang L."/>
            <person name="Zhang Z."/>
            <person name="Zhang Y."/>
            <person name="Huang X."/>
            <person name="Su Z."/>
            <person name="Tong W."/>
            <person name="Li J."/>
            <person name="Tong Z."/>
            <person name="Li S."/>
            <person name="Ye J."/>
            <person name="Wang L."/>
            <person name="Fang L."/>
            <person name="Lei T."/>
            <person name="Chen C."/>
            <person name="Chen H."/>
            <person name="Xu Z."/>
            <person name="Li H."/>
            <person name="Huang H."/>
            <person name="Zhang F."/>
            <person name="Xu H."/>
            <person name="Li N."/>
            <person name="Zhao C."/>
            <person name="Li S."/>
            <person name="Dong L."/>
            <person name="Huang Y."/>
            <person name="Li L."/>
            <person name="Xi Y."/>
            <person name="Qi Q."/>
            <person name="Li W."/>
            <person name="Zhang B."/>
            <person name="Hu W."/>
            <person name="Zhang Y."/>
            <person name="Tian X."/>
            <person name="Jiao Y."/>
            <person name="Liang X."/>
            <person name="Jin J."/>
            <person name="Gao L."/>
            <person name="Zheng W."/>
            <person name="Hao B."/>
            <person name="Liu S."/>
            <person name="Wang W."/>
            <person name="Yuan L."/>
            <person name="Cao M."/>
            <person name="McDermott J."/>
            <person name="Samudrala R."/>
            <person name="Wang J."/>
            <person name="Wong G.K."/>
            <person name="Yang H."/>
        </authorList>
    </citation>
    <scope>NUCLEOTIDE SEQUENCE [LARGE SCALE GENOMIC DNA]</scope>
    <source>
        <strain evidence="3">cv. 93-11</strain>
    </source>
</reference>
<dbReference type="EMBL" id="CM000133">
    <property type="protein sequence ID" value="EEC82961.1"/>
    <property type="molecule type" value="Genomic_DNA"/>
</dbReference>
<feature type="signal peptide" evidence="1">
    <location>
        <begin position="1"/>
        <end position="23"/>
    </location>
</feature>
<dbReference type="Gramene" id="BGIOSGA027590-TA">
    <property type="protein sequence ID" value="BGIOSGA027590-PA"/>
    <property type="gene ID" value="BGIOSGA027590"/>
</dbReference>
<evidence type="ECO:0000256" key="1">
    <source>
        <dbReference type="SAM" id="SignalP"/>
    </source>
</evidence>
<protein>
    <submittedName>
        <fullName evidence="2">Uncharacterized protein</fullName>
    </submittedName>
</protein>
<proteinExistence type="predicted"/>
<sequence length="102" mass="10926">MGPLNSWGLRAVALLALPQDPACLAPTLEQLLDITKSQSSPMLGETGSGAPNIMAVRSGARIKCTKVTVAMESGRSNRSGAWEVEERISQVNMIDESRLQET</sequence>
<evidence type="ECO:0000313" key="2">
    <source>
        <dbReference type="EMBL" id="EEC82961.1"/>
    </source>
</evidence>
<name>B8BB49_ORYSI</name>
<evidence type="ECO:0000313" key="3">
    <source>
        <dbReference type="Proteomes" id="UP000007015"/>
    </source>
</evidence>
<gene>
    <name evidence="2" type="ORF">OsI_27959</name>
</gene>